<accession>A0A931MJ32</accession>
<evidence type="ECO:0000256" key="5">
    <source>
        <dbReference type="ARBA" id="ARBA00022764"/>
    </source>
</evidence>
<evidence type="ECO:0000259" key="9">
    <source>
        <dbReference type="Pfam" id="PF00345"/>
    </source>
</evidence>
<evidence type="ECO:0000313" key="12">
    <source>
        <dbReference type="Proteomes" id="UP000651050"/>
    </source>
</evidence>
<evidence type="ECO:0000313" key="11">
    <source>
        <dbReference type="EMBL" id="MBG9390662.1"/>
    </source>
</evidence>
<evidence type="ECO:0000256" key="3">
    <source>
        <dbReference type="ARBA" id="ARBA00022558"/>
    </source>
</evidence>
<dbReference type="InterPro" id="IPR013783">
    <property type="entry name" value="Ig-like_fold"/>
</dbReference>
<dbReference type="InterPro" id="IPR018046">
    <property type="entry name" value="Pili_assmbl_chaperone_CS"/>
</dbReference>
<protein>
    <submittedName>
        <fullName evidence="11">Fimbria/pilus periplasmic chaperone</fullName>
    </submittedName>
</protein>
<dbReference type="InterPro" id="IPR036316">
    <property type="entry name" value="Pili_assmbl_chap_C_dom_sf"/>
</dbReference>
<comment type="subcellular location">
    <subcellularLocation>
        <location evidence="1 8">Periplasm</location>
    </subcellularLocation>
</comment>
<evidence type="ECO:0000256" key="8">
    <source>
        <dbReference type="RuleBase" id="RU003918"/>
    </source>
</evidence>
<dbReference type="Gene3D" id="2.60.40.10">
    <property type="entry name" value="Immunoglobulins"/>
    <property type="match status" value="2"/>
</dbReference>
<feature type="domain" description="Pili assembly chaperone N-terminal" evidence="9">
    <location>
        <begin position="22"/>
        <end position="144"/>
    </location>
</feature>
<keyword evidence="6 8" id="KW-0143">Chaperone</keyword>
<dbReference type="PRINTS" id="PR00969">
    <property type="entry name" value="CHAPERONPILI"/>
</dbReference>
<dbReference type="RefSeq" id="WP_196988391.1">
    <property type="nucleotide sequence ID" value="NZ_JADWYS010000001.1"/>
</dbReference>
<gene>
    <name evidence="11" type="ORF">I5803_21705</name>
</gene>
<evidence type="ECO:0000256" key="1">
    <source>
        <dbReference type="ARBA" id="ARBA00004418"/>
    </source>
</evidence>
<organism evidence="11 12">
    <name type="scientific">Caenimonas aquaedulcis</name>
    <dbReference type="NCBI Taxonomy" id="2793270"/>
    <lineage>
        <taxon>Bacteria</taxon>
        <taxon>Pseudomonadati</taxon>
        <taxon>Pseudomonadota</taxon>
        <taxon>Betaproteobacteria</taxon>
        <taxon>Burkholderiales</taxon>
        <taxon>Comamonadaceae</taxon>
        <taxon>Caenimonas</taxon>
    </lineage>
</organism>
<keyword evidence="4" id="KW-0732">Signal</keyword>
<dbReference type="PROSITE" id="PS00635">
    <property type="entry name" value="PILI_CHAPERONE"/>
    <property type="match status" value="1"/>
</dbReference>
<dbReference type="InterPro" id="IPR016148">
    <property type="entry name" value="Pili_assmbl_chaperone_C"/>
</dbReference>
<evidence type="ECO:0000259" key="10">
    <source>
        <dbReference type="Pfam" id="PF02753"/>
    </source>
</evidence>
<proteinExistence type="inferred from homology"/>
<dbReference type="InterPro" id="IPR050643">
    <property type="entry name" value="Periplasmic_pilus_chap"/>
</dbReference>
<dbReference type="Pfam" id="PF02753">
    <property type="entry name" value="PapD_C"/>
    <property type="match status" value="1"/>
</dbReference>
<evidence type="ECO:0000256" key="4">
    <source>
        <dbReference type="ARBA" id="ARBA00022729"/>
    </source>
</evidence>
<dbReference type="PANTHER" id="PTHR30251:SF2">
    <property type="entry name" value="FIMBRIAL CHAPERONE YADV-RELATED"/>
    <property type="match status" value="1"/>
</dbReference>
<dbReference type="SUPFAM" id="SSF49354">
    <property type="entry name" value="PapD-like"/>
    <property type="match status" value="1"/>
</dbReference>
<dbReference type="Proteomes" id="UP000651050">
    <property type="component" value="Unassembled WGS sequence"/>
</dbReference>
<comment type="caution">
    <text evidence="11">The sequence shown here is derived from an EMBL/GenBank/DDBJ whole genome shotgun (WGS) entry which is preliminary data.</text>
</comment>
<dbReference type="InterPro" id="IPR008962">
    <property type="entry name" value="PapD-like_sf"/>
</dbReference>
<dbReference type="EMBL" id="JADWYS010000001">
    <property type="protein sequence ID" value="MBG9390662.1"/>
    <property type="molecule type" value="Genomic_DNA"/>
</dbReference>
<reference evidence="11" key="1">
    <citation type="submission" date="2020-11" db="EMBL/GenBank/DDBJ databases">
        <title>Bacterial whole genome sequence for Caenimonas sp. DR4.4.</title>
        <authorList>
            <person name="Le V."/>
            <person name="Ko S.-R."/>
            <person name="Ahn C.-Y."/>
            <person name="Oh H.-M."/>
        </authorList>
    </citation>
    <scope>NUCLEOTIDE SEQUENCE</scope>
    <source>
        <strain evidence="11">DR4.4</strain>
    </source>
</reference>
<dbReference type="InterPro" id="IPR016147">
    <property type="entry name" value="Pili_assmbl_chaperone_N"/>
</dbReference>
<evidence type="ECO:0000256" key="2">
    <source>
        <dbReference type="ARBA" id="ARBA00007399"/>
    </source>
</evidence>
<name>A0A931MJ32_9BURK</name>
<dbReference type="GO" id="GO:0071555">
    <property type="term" value="P:cell wall organization"/>
    <property type="evidence" value="ECO:0007669"/>
    <property type="project" value="InterPro"/>
</dbReference>
<dbReference type="InterPro" id="IPR001829">
    <property type="entry name" value="Pili_assmbl_chaperone_bac"/>
</dbReference>
<dbReference type="GO" id="GO:0030288">
    <property type="term" value="C:outer membrane-bounded periplasmic space"/>
    <property type="evidence" value="ECO:0007669"/>
    <property type="project" value="InterPro"/>
</dbReference>
<feature type="domain" description="Pili assembly chaperone C-terminal" evidence="10">
    <location>
        <begin position="170"/>
        <end position="238"/>
    </location>
</feature>
<comment type="similarity">
    <text evidence="2 8">Belongs to the periplasmic pilus chaperone family.</text>
</comment>
<dbReference type="Pfam" id="PF00345">
    <property type="entry name" value="PapD_N"/>
    <property type="match status" value="1"/>
</dbReference>
<dbReference type="SUPFAM" id="SSF49584">
    <property type="entry name" value="Periplasmic chaperone C-domain"/>
    <property type="match status" value="1"/>
</dbReference>
<evidence type="ECO:0000256" key="7">
    <source>
        <dbReference type="ARBA" id="ARBA00023319"/>
    </source>
</evidence>
<dbReference type="AlphaFoldDB" id="A0A931MJ32"/>
<keyword evidence="3" id="KW-1029">Fimbrium biogenesis</keyword>
<dbReference type="PANTHER" id="PTHR30251">
    <property type="entry name" value="PILUS ASSEMBLY CHAPERONE"/>
    <property type="match status" value="1"/>
</dbReference>
<keyword evidence="12" id="KW-1185">Reference proteome</keyword>
<keyword evidence="5" id="KW-0574">Periplasm</keyword>
<evidence type="ECO:0000256" key="6">
    <source>
        <dbReference type="ARBA" id="ARBA00023186"/>
    </source>
</evidence>
<keyword evidence="7" id="KW-0393">Immunoglobulin domain</keyword>
<sequence>MIALRALLLTLTLLAVSAHGSVIIVGTRVIYPGGSRDVSVRLLNRGDRPALVQAWLDKGDSKSTPDSISVPFALNPSLTRIDPERGQVLRLTYTGEPLPQDKESVFWLNVLEVPPKATGEEASHVLQFALRTRIKLFYRPKGLKDKASDAARALQWRLVRSGGTWTAEGRNASPYFVSFAGLSVRPDAKDADALATAPGGMIEPGATQTFELANVKPALAAGGPLLLRYTFIDDYGAFVDNDTPLPESATPAPAAAPPQGK</sequence>